<dbReference type="Proteomes" id="UP000265520">
    <property type="component" value="Unassembled WGS sequence"/>
</dbReference>
<proteinExistence type="predicted"/>
<comment type="caution">
    <text evidence="1">The sequence shown here is derived from an EMBL/GenBank/DDBJ whole genome shotgun (WGS) entry which is preliminary data.</text>
</comment>
<keyword evidence="2" id="KW-1185">Reference proteome</keyword>
<reference evidence="1 2" key="1">
    <citation type="journal article" date="2018" name="Front. Plant Sci.">
        <title>Red Clover (Trifolium pratense) and Zigzag Clover (T. medium) - A Picture of Genomic Similarities and Differences.</title>
        <authorList>
            <person name="Dluhosova J."/>
            <person name="Istvanek J."/>
            <person name="Nedelnik J."/>
            <person name="Repkova J."/>
        </authorList>
    </citation>
    <scope>NUCLEOTIDE SEQUENCE [LARGE SCALE GENOMIC DNA]</scope>
    <source>
        <strain evidence="2">cv. 10/8</strain>
        <tissue evidence="1">Leaf</tissue>
    </source>
</reference>
<organism evidence="1 2">
    <name type="scientific">Trifolium medium</name>
    <dbReference type="NCBI Taxonomy" id="97028"/>
    <lineage>
        <taxon>Eukaryota</taxon>
        <taxon>Viridiplantae</taxon>
        <taxon>Streptophyta</taxon>
        <taxon>Embryophyta</taxon>
        <taxon>Tracheophyta</taxon>
        <taxon>Spermatophyta</taxon>
        <taxon>Magnoliopsida</taxon>
        <taxon>eudicotyledons</taxon>
        <taxon>Gunneridae</taxon>
        <taxon>Pentapetalae</taxon>
        <taxon>rosids</taxon>
        <taxon>fabids</taxon>
        <taxon>Fabales</taxon>
        <taxon>Fabaceae</taxon>
        <taxon>Papilionoideae</taxon>
        <taxon>50 kb inversion clade</taxon>
        <taxon>NPAAA clade</taxon>
        <taxon>Hologalegina</taxon>
        <taxon>IRL clade</taxon>
        <taxon>Trifolieae</taxon>
        <taxon>Trifolium</taxon>
    </lineage>
</organism>
<evidence type="ECO:0000313" key="1">
    <source>
        <dbReference type="EMBL" id="MCI69373.1"/>
    </source>
</evidence>
<dbReference type="AlphaFoldDB" id="A0A392U7B5"/>
<accession>A0A392U7B5</accession>
<evidence type="ECO:0000313" key="2">
    <source>
        <dbReference type="Proteomes" id="UP000265520"/>
    </source>
</evidence>
<name>A0A392U7B5_9FABA</name>
<protein>
    <submittedName>
        <fullName evidence="1">Uncharacterized protein</fullName>
    </submittedName>
</protein>
<sequence>FQHSIVGDPEFVEMTKEEMAMLDKVIESATNPNVGSECVDPPVQED</sequence>
<feature type="non-terminal residue" evidence="1">
    <location>
        <position position="1"/>
    </location>
</feature>
<dbReference type="EMBL" id="LXQA010754714">
    <property type="protein sequence ID" value="MCI69373.1"/>
    <property type="molecule type" value="Genomic_DNA"/>
</dbReference>